<gene>
    <name evidence="2" type="ORF">FIBSPDRAFT_963361</name>
</gene>
<evidence type="ECO:0000256" key="1">
    <source>
        <dbReference type="SAM" id="MobiDB-lite"/>
    </source>
</evidence>
<dbReference type="OrthoDB" id="9996127at2759"/>
<reference evidence="2 3" key="1">
    <citation type="journal article" date="2016" name="Mol. Biol. Evol.">
        <title>Comparative Genomics of Early-Diverging Mushroom-Forming Fungi Provides Insights into the Origins of Lignocellulose Decay Capabilities.</title>
        <authorList>
            <person name="Nagy L.G."/>
            <person name="Riley R."/>
            <person name="Tritt A."/>
            <person name="Adam C."/>
            <person name="Daum C."/>
            <person name="Floudas D."/>
            <person name="Sun H."/>
            <person name="Yadav J.S."/>
            <person name="Pangilinan J."/>
            <person name="Larsson K.H."/>
            <person name="Matsuura K."/>
            <person name="Barry K."/>
            <person name="Labutti K."/>
            <person name="Kuo R."/>
            <person name="Ohm R.A."/>
            <person name="Bhattacharya S.S."/>
            <person name="Shirouzu T."/>
            <person name="Yoshinaga Y."/>
            <person name="Martin F.M."/>
            <person name="Grigoriev I.V."/>
            <person name="Hibbett D.S."/>
        </authorList>
    </citation>
    <scope>NUCLEOTIDE SEQUENCE [LARGE SCALE GENOMIC DNA]</scope>
    <source>
        <strain evidence="2 3">CBS 109695</strain>
    </source>
</reference>
<dbReference type="STRING" id="436010.A0A165Z360"/>
<dbReference type="EMBL" id="KV417685">
    <property type="protein sequence ID" value="KZP10182.1"/>
    <property type="molecule type" value="Genomic_DNA"/>
</dbReference>
<keyword evidence="3" id="KW-1185">Reference proteome</keyword>
<organism evidence="2 3">
    <name type="scientific">Athelia psychrophila</name>
    <dbReference type="NCBI Taxonomy" id="1759441"/>
    <lineage>
        <taxon>Eukaryota</taxon>
        <taxon>Fungi</taxon>
        <taxon>Dikarya</taxon>
        <taxon>Basidiomycota</taxon>
        <taxon>Agaricomycotina</taxon>
        <taxon>Agaricomycetes</taxon>
        <taxon>Agaricomycetidae</taxon>
        <taxon>Atheliales</taxon>
        <taxon>Atheliaceae</taxon>
        <taxon>Athelia</taxon>
    </lineage>
</organism>
<accession>A0A165Z360</accession>
<protein>
    <submittedName>
        <fullName evidence="2">Uncharacterized protein</fullName>
    </submittedName>
</protein>
<name>A0A165Z360_9AGAM</name>
<proteinExistence type="predicted"/>
<evidence type="ECO:0000313" key="3">
    <source>
        <dbReference type="Proteomes" id="UP000076532"/>
    </source>
</evidence>
<feature type="compositionally biased region" description="Polar residues" evidence="1">
    <location>
        <begin position="1"/>
        <end position="15"/>
    </location>
</feature>
<feature type="region of interest" description="Disordered" evidence="1">
    <location>
        <begin position="105"/>
        <end position="133"/>
    </location>
</feature>
<feature type="compositionally biased region" description="Low complexity" evidence="1">
    <location>
        <begin position="109"/>
        <end position="133"/>
    </location>
</feature>
<feature type="region of interest" description="Disordered" evidence="1">
    <location>
        <begin position="1"/>
        <end position="20"/>
    </location>
</feature>
<dbReference type="Proteomes" id="UP000076532">
    <property type="component" value="Unassembled WGS sequence"/>
</dbReference>
<evidence type="ECO:0000313" key="2">
    <source>
        <dbReference type="EMBL" id="KZP10182.1"/>
    </source>
</evidence>
<dbReference type="AlphaFoldDB" id="A0A165Z360"/>
<sequence length="162" mass="16889">MSRTPPNEYKTTSGNPPHKSVADELLTAIRGDIYPQDDSSFVTIDYSRIFNGSVITCAKAVICPLDAEDVSRSVSRHALLHSKIHQSTNIGIIAPLEVVVPDHQASVESGTSSAVDTGSGSDSDSGSGSGSASSGFGFGSGSGLYDHNIIHQPASSPRLIDF</sequence>